<dbReference type="NCBIfam" id="NF033632">
    <property type="entry name" value="SLATT_4"/>
    <property type="match status" value="1"/>
</dbReference>
<feature type="transmembrane region" description="Helical" evidence="1">
    <location>
        <begin position="32"/>
        <end position="53"/>
    </location>
</feature>
<keyword evidence="1" id="KW-0472">Membrane</keyword>
<dbReference type="Proteomes" id="UP000254282">
    <property type="component" value="Unassembled WGS sequence"/>
</dbReference>
<evidence type="ECO:0000313" key="3">
    <source>
        <dbReference type="EMBL" id="SUX45913.1"/>
    </source>
</evidence>
<proteinExistence type="predicted"/>
<evidence type="ECO:0000256" key="1">
    <source>
        <dbReference type="SAM" id="Phobius"/>
    </source>
</evidence>
<keyword evidence="1" id="KW-1133">Transmembrane helix</keyword>
<protein>
    <recommendedName>
        <fullName evidence="2">SMODS and SLOG-associating 2TM effector domain-containing protein</fullName>
    </recommendedName>
</protein>
<dbReference type="InterPro" id="IPR040811">
    <property type="entry name" value="SLATT_4"/>
</dbReference>
<evidence type="ECO:0000313" key="4">
    <source>
        <dbReference type="Proteomes" id="UP000254282"/>
    </source>
</evidence>
<sequence length="173" mass="19887">MENLLLLVKKNKVDAMFGKRKHFNAADRKQGYHWYLGVPLIIGNLLSASVLWYVLKQNVQDSWKYIPLVLTLLIAVGSSLQTFFNFEKKVEGHRRIGNKYLSVMKKCQRLESYITNNNLELSVIISDLDKIAEEIDKINVEAESFPTNKNDFKVSQQGIKDGEETYTNAELES</sequence>
<dbReference type="Pfam" id="PF18186">
    <property type="entry name" value="SLATT_4"/>
    <property type="match status" value="1"/>
</dbReference>
<keyword evidence="1" id="KW-0812">Transmembrane</keyword>
<feature type="domain" description="SMODS and SLOG-associating 2TM effector" evidence="2">
    <location>
        <begin position="19"/>
        <end position="167"/>
    </location>
</feature>
<dbReference type="EMBL" id="UFVR01000004">
    <property type="protein sequence ID" value="SUX45913.1"/>
    <property type="molecule type" value="Genomic_DNA"/>
</dbReference>
<organism evidence="3 4">
    <name type="scientific">Chryseobacterium indoltheticum</name>
    <dbReference type="NCBI Taxonomy" id="254"/>
    <lineage>
        <taxon>Bacteria</taxon>
        <taxon>Pseudomonadati</taxon>
        <taxon>Bacteroidota</taxon>
        <taxon>Flavobacteriia</taxon>
        <taxon>Flavobacteriales</taxon>
        <taxon>Weeksellaceae</taxon>
        <taxon>Chryseobacterium group</taxon>
        <taxon>Chryseobacterium</taxon>
    </lineage>
</organism>
<name>A0A381FHG7_9FLAO</name>
<gene>
    <name evidence="3" type="ORF">NCTC13532_01486</name>
</gene>
<reference evidence="3 4" key="1">
    <citation type="submission" date="2018-06" db="EMBL/GenBank/DDBJ databases">
        <authorList>
            <consortium name="Pathogen Informatics"/>
            <person name="Doyle S."/>
        </authorList>
    </citation>
    <scope>NUCLEOTIDE SEQUENCE [LARGE SCALE GENOMIC DNA]</scope>
    <source>
        <strain evidence="3 4">NCTC13532</strain>
    </source>
</reference>
<dbReference type="RefSeq" id="WP_115619839.1">
    <property type="nucleotide sequence ID" value="NZ_UFVR01000004.1"/>
</dbReference>
<feature type="transmembrane region" description="Helical" evidence="1">
    <location>
        <begin position="65"/>
        <end position="86"/>
    </location>
</feature>
<evidence type="ECO:0000259" key="2">
    <source>
        <dbReference type="Pfam" id="PF18186"/>
    </source>
</evidence>
<dbReference type="AlphaFoldDB" id="A0A381FHG7"/>
<accession>A0A381FHG7</accession>